<gene>
    <name evidence="1" type="ORF">SPELUC_LOCUS9721</name>
</gene>
<accession>A0ACA9NS66</accession>
<evidence type="ECO:0000313" key="1">
    <source>
        <dbReference type="EMBL" id="CAG8672231.1"/>
    </source>
</evidence>
<evidence type="ECO:0000313" key="2">
    <source>
        <dbReference type="Proteomes" id="UP000789366"/>
    </source>
</evidence>
<dbReference type="Proteomes" id="UP000789366">
    <property type="component" value="Unassembled WGS sequence"/>
</dbReference>
<proteinExistence type="predicted"/>
<organism evidence="1 2">
    <name type="scientific">Cetraspora pellucida</name>
    <dbReference type="NCBI Taxonomy" id="1433469"/>
    <lineage>
        <taxon>Eukaryota</taxon>
        <taxon>Fungi</taxon>
        <taxon>Fungi incertae sedis</taxon>
        <taxon>Mucoromycota</taxon>
        <taxon>Glomeromycotina</taxon>
        <taxon>Glomeromycetes</taxon>
        <taxon>Diversisporales</taxon>
        <taxon>Gigasporaceae</taxon>
        <taxon>Cetraspora</taxon>
    </lineage>
</organism>
<dbReference type="EMBL" id="CAJVPW010016740">
    <property type="protein sequence ID" value="CAG8672231.1"/>
    <property type="molecule type" value="Genomic_DNA"/>
</dbReference>
<keyword evidence="2" id="KW-1185">Reference proteome</keyword>
<comment type="caution">
    <text evidence="1">The sequence shown here is derived from an EMBL/GenBank/DDBJ whole genome shotgun (WGS) entry which is preliminary data.</text>
</comment>
<name>A0ACA9NS66_9GLOM</name>
<protein>
    <submittedName>
        <fullName evidence="1">4112_t:CDS:1</fullName>
    </submittedName>
</protein>
<sequence length="67" mass="7733">QTDEQRERRKHQHRESKAQKKVLEANFIFFVLPSLLLPLNTNHTNHVLSVSSSTTNTIITCFSPETI</sequence>
<reference evidence="1" key="1">
    <citation type="submission" date="2021-06" db="EMBL/GenBank/DDBJ databases">
        <authorList>
            <person name="Kallberg Y."/>
            <person name="Tangrot J."/>
            <person name="Rosling A."/>
        </authorList>
    </citation>
    <scope>NUCLEOTIDE SEQUENCE</scope>
    <source>
        <strain evidence="1">28 12/20/2015</strain>
    </source>
</reference>
<feature type="non-terminal residue" evidence="1">
    <location>
        <position position="1"/>
    </location>
</feature>